<dbReference type="SUPFAM" id="SSF53590">
    <property type="entry name" value="Nucleoside hydrolase"/>
    <property type="match status" value="1"/>
</dbReference>
<dbReference type="EC" id="3.2.2.8" evidence="4"/>
<dbReference type="RefSeq" id="WP_115302238.1">
    <property type="nucleotide sequence ID" value="NZ_CAAAHO010000001.1"/>
</dbReference>
<reference evidence="4 5" key="1">
    <citation type="submission" date="2018-06" db="EMBL/GenBank/DDBJ databases">
        <authorList>
            <consortium name="Pathogen Informatics"/>
            <person name="Doyle S."/>
        </authorList>
    </citation>
    <scope>NUCLEOTIDE SEQUENCE [LARGE SCALE GENOMIC DNA]</scope>
    <source>
        <strain evidence="4 5">NCTC13315</strain>
    </source>
</reference>
<dbReference type="InterPro" id="IPR023186">
    <property type="entry name" value="IUNH"/>
</dbReference>
<evidence type="ECO:0000256" key="2">
    <source>
        <dbReference type="ARBA" id="ARBA00023295"/>
    </source>
</evidence>
<dbReference type="GO" id="GO:0008477">
    <property type="term" value="F:purine nucleosidase activity"/>
    <property type="evidence" value="ECO:0007669"/>
    <property type="project" value="UniProtKB-EC"/>
</dbReference>
<dbReference type="GO" id="GO:0050263">
    <property type="term" value="F:ribosylpyrimidine nucleosidase activity"/>
    <property type="evidence" value="ECO:0007669"/>
    <property type="project" value="UniProtKB-EC"/>
</dbReference>
<dbReference type="OrthoDB" id="9797882at2"/>
<dbReference type="PANTHER" id="PTHR12304:SF4">
    <property type="entry name" value="URIDINE NUCLEOSIDASE"/>
    <property type="match status" value="1"/>
</dbReference>
<dbReference type="Proteomes" id="UP000254968">
    <property type="component" value="Unassembled WGS sequence"/>
</dbReference>
<gene>
    <name evidence="4" type="primary">rihB</name>
    <name evidence="4" type="ORF">NCTC13315_01027</name>
</gene>
<evidence type="ECO:0000256" key="1">
    <source>
        <dbReference type="ARBA" id="ARBA00022801"/>
    </source>
</evidence>
<dbReference type="InterPro" id="IPR001910">
    <property type="entry name" value="Inosine/uridine_hydrolase_dom"/>
</dbReference>
<evidence type="ECO:0000313" key="5">
    <source>
        <dbReference type="Proteomes" id="UP000254968"/>
    </source>
</evidence>
<organism evidence="4 5">
    <name type="scientific">Legionella beliardensis</name>
    <dbReference type="NCBI Taxonomy" id="91822"/>
    <lineage>
        <taxon>Bacteria</taxon>
        <taxon>Pseudomonadati</taxon>
        <taxon>Pseudomonadota</taxon>
        <taxon>Gammaproteobacteria</taxon>
        <taxon>Legionellales</taxon>
        <taxon>Legionellaceae</taxon>
        <taxon>Legionella</taxon>
    </lineage>
</organism>
<evidence type="ECO:0000259" key="3">
    <source>
        <dbReference type="Pfam" id="PF01156"/>
    </source>
</evidence>
<feature type="domain" description="Inosine/uridine-preferring nucleoside hydrolase" evidence="3">
    <location>
        <begin position="3"/>
        <end position="303"/>
    </location>
</feature>
<dbReference type="PANTHER" id="PTHR12304">
    <property type="entry name" value="INOSINE-URIDINE PREFERRING NUCLEOSIDE HYDROLASE"/>
    <property type="match status" value="1"/>
</dbReference>
<keyword evidence="1 4" id="KW-0378">Hydrolase</keyword>
<proteinExistence type="predicted"/>
<evidence type="ECO:0000313" key="4">
    <source>
        <dbReference type="EMBL" id="STX28497.1"/>
    </source>
</evidence>
<protein>
    <submittedName>
        <fullName evidence="4">Inosine-uridine preferring nucleoside hydrolase</fullName>
        <ecNumber evidence="4">3.2.2.1</ecNumber>
        <ecNumber evidence="4">3.2.2.8</ecNumber>
    </submittedName>
</protein>
<dbReference type="GO" id="GO:0006152">
    <property type="term" value="P:purine nucleoside catabolic process"/>
    <property type="evidence" value="ECO:0007669"/>
    <property type="project" value="TreeGrafter"/>
</dbReference>
<dbReference type="Pfam" id="PF01156">
    <property type="entry name" value="IU_nuc_hydro"/>
    <property type="match status" value="1"/>
</dbReference>
<accession>A0A378HZX8</accession>
<keyword evidence="2 4" id="KW-0326">Glycosidase</keyword>
<dbReference type="EC" id="3.2.2.1" evidence="4"/>
<dbReference type="EMBL" id="UGNV01000001">
    <property type="protein sequence ID" value="STX28497.1"/>
    <property type="molecule type" value="Genomic_DNA"/>
</dbReference>
<dbReference type="GO" id="GO:0005829">
    <property type="term" value="C:cytosol"/>
    <property type="evidence" value="ECO:0007669"/>
    <property type="project" value="TreeGrafter"/>
</dbReference>
<sequence length="351" mass="38909">MKVIHDGDAAYEDIIALSLLLLNADVVAVTVTYGESTPHIGAANMERICRMLRPDVKIPVAFGVNFALDFHGEPFPEFIKIEEDSILESTEVPLVTDSQVTDSAVHLLYNTLMVSHEKITILATGPLTNIAELVSTYPECIEKIEKIVIMGGAVHVPGNITDLIFDATNTVAEWNIYADPKAAEIVFNTPLLPMVLVPLDITRQMPMTRDFYARLEGEVLPALRLVRHMLTSLLQTMGEDLFYEKLQFWDSLAAMITLNPAMAQFEELSLTVDLNTSQVIENTTLNNSSPKVQIATTLIDIEKAYDTFLTLMKKRSKSSSMLANYDSHFFSKASSNAPSVTSSLEFKPTTM</sequence>
<dbReference type="AlphaFoldDB" id="A0A378HZX8"/>
<dbReference type="InterPro" id="IPR036452">
    <property type="entry name" value="Ribo_hydro-like"/>
</dbReference>
<keyword evidence="5" id="KW-1185">Reference proteome</keyword>
<name>A0A378HZX8_9GAMM</name>
<dbReference type="Gene3D" id="3.90.245.10">
    <property type="entry name" value="Ribonucleoside hydrolase-like"/>
    <property type="match status" value="1"/>
</dbReference>